<evidence type="ECO:0000313" key="3">
    <source>
        <dbReference type="Proteomes" id="UP000191135"/>
    </source>
</evidence>
<organism evidence="2 3">
    <name type="scientific">Martelella mediterranea DSM 17316</name>
    <dbReference type="NCBI Taxonomy" id="1122214"/>
    <lineage>
        <taxon>Bacteria</taxon>
        <taxon>Pseudomonadati</taxon>
        <taxon>Pseudomonadota</taxon>
        <taxon>Alphaproteobacteria</taxon>
        <taxon>Hyphomicrobiales</taxon>
        <taxon>Aurantimonadaceae</taxon>
        <taxon>Martelella</taxon>
    </lineage>
</organism>
<keyword evidence="1" id="KW-0732">Signal</keyword>
<evidence type="ECO:0000256" key="1">
    <source>
        <dbReference type="SAM" id="SignalP"/>
    </source>
</evidence>
<dbReference type="Pfam" id="PF06776">
    <property type="entry name" value="IalB"/>
    <property type="match status" value="2"/>
</dbReference>
<dbReference type="eggNOG" id="COG5342">
    <property type="taxonomic scope" value="Bacteria"/>
</dbReference>
<protein>
    <submittedName>
        <fullName evidence="2">Invasion protein B, involved in pathogenesis</fullName>
    </submittedName>
</protein>
<keyword evidence="3" id="KW-1185">Reference proteome</keyword>
<dbReference type="OrthoDB" id="7269060at2"/>
<dbReference type="EMBL" id="CP020330">
    <property type="protein sequence ID" value="AQZ50551.1"/>
    <property type="molecule type" value="Genomic_DNA"/>
</dbReference>
<name>A0A1U9YYM8_9HYPH</name>
<dbReference type="Gene3D" id="2.60.40.1880">
    <property type="entry name" value="Invasion associated locus B (IalB) protein"/>
    <property type="match status" value="1"/>
</dbReference>
<proteinExistence type="predicted"/>
<accession>A0A1U9YYM8</accession>
<feature type="chain" id="PRO_5010722023" evidence="1">
    <location>
        <begin position="25"/>
        <end position="207"/>
    </location>
</feature>
<gene>
    <name evidence="2" type="ORF">Mame_01182</name>
</gene>
<reference evidence="2 3" key="1">
    <citation type="submission" date="2017-03" db="EMBL/GenBank/DDBJ databases">
        <title>Foreign affairs: Plasmid Transfer between Roseobacters and Rhizobia.</title>
        <authorList>
            <person name="Bartling P."/>
            <person name="Bunk B."/>
            <person name="Overmann J."/>
            <person name="Brinkmann H."/>
            <person name="Petersen J."/>
        </authorList>
    </citation>
    <scope>NUCLEOTIDE SEQUENCE [LARGE SCALE GENOMIC DNA]</scope>
    <source>
        <strain evidence="2 3">MACL11</strain>
    </source>
</reference>
<dbReference type="Proteomes" id="UP000191135">
    <property type="component" value="Chromosome"/>
</dbReference>
<evidence type="ECO:0000313" key="2">
    <source>
        <dbReference type="EMBL" id="AQZ50551.1"/>
    </source>
</evidence>
<dbReference type="KEGG" id="mmed:Mame_01182"/>
<dbReference type="AlphaFoldDB" id="A0A1U9YYM8"/>
<sequence precursor="true">MIRLNTVRFVALAVGLLAAGTAMAQEDEAVPASDTTVSYGDWSQHCMLVQVQKQGEQTPGAPQRICEVTQTLNVQQEGGQVQRLLTIAVGKLPDSDNQRIVVQTPSNVALRAGVKMTLSDEPPAAPSKGGAVSADEAAAEGTDILLTYLTCAQVCVAEKELSGAQVEALKQTVSASVTFDMTSGQTLSVPLSMKGFKAALSAAPPVN</sequence>
<dbReference type="RefSeq" id="WP_018066048.1">
    <property type="nucleotide sequence ID" value="NZ_AQWH01000019.1"/>
</dbReference>
<dbReference type="InterPro" id="IPR010642">
    <property type="entry name" value="Invasion_prot_B"/>
</dbReference>
<dbReference type="InterPro" id="IPR038696">
    <property type="entry name" value="IalB_sf"/>
</dbReference>
<feature type="signal peptide" evidence="1">
    <location>
        <begin position="1"/>
        <end position="24"/>
    </location>
</feature>